<dbReference type="PANTHER" id="PTHR45923:SF20">
    <property type="entry name" value="PROTEIN ROOT HAIR DEFECTIVE 3 HOMOLOG 2"/>
    <property type="match status" value="1"/>
</dbReference>
<dbReference type="SUPFAM" id="SSF52540">
    <property type="entry name" value="P-loop containing nucleoside triphosphate hydrolases"/>
    <property type="match status" value="1"/>
</dbReference>
<keyword evidence="3" id="KW-0256">Endoplasmic reticulum</keyword>
<dbReference type="GO" id="GO:0005783">
    <property type="term" value="C:endoplasmic reticulum"/>
    <property type="evidence" value="ECO:0007669"/>
    <property type="project" value="TreeGrafter"/>
</dbReference>
<dbReference type="InterPro" id="IPR027417">
    <property type="entry name" value="P-loop_NTPase"/>
</dbReference>
<evidence type="ECO:0000256" key="5">
    <source>
        <dbReference type="ARBA" id="ARBA00023136"/>
    </source>
</evidence>
<dbReference type="EMBL" id="ASHM01075110">
    <property type="protein sequence ID" value="PNX56693.1"/>
    <property type="molecule type" value="Genomic_DNA"/>
</dbReference>
<gene>
    <name evidence="8" type="ORF">L195_g050011</name>
</gene>
<dbReference type="PANTHER" id="PTHR45923">
    <property type="entry name" value="PROTEIN SEY1"/>
    <property type="match status" value="1"/>
</dbReference>
<organism evidence="8 9">
    <name type="scientific">Trifolium pratense</name>
    <name type="common">Red clover</name>
    <dbReference type="NCBI Taxonomy" id="57577"/>
    <lineage>
        <taxon>Eukaryota</taxon>
        <taxon>Viridiplantae</taxon>
        <taxon>Streptophyta</taxon>
        <taxon>Embryophyta</taxon>
        <taxon>Tracheophyta</taxon>
        <taxon>Spermatophyta</taxon>
        <taxon>Magnoliopsida</taxon>
        <taxon>eudicotyledons</taxon>
        <taxon>Gunneridae</taxon>
        <taxon>Pentapetalae</taxon>
        <taxon>rosids</taxon>
        <taxon>fabids</taxon>
        <taxon>Fabales</taxon>
        <taxon>Fabaceae</taxon>
        <taxon>Papilionoideae</taxon>
        <taxon>50 kb inversion clade</taxon>
        <taxon>NPAAA clade</taxon>
        <taxon>Hologalegina</taxon>
        <taxon>IRL clade</taxon>
        <taxon>Trifolieae</taxon>
        <taxon>Trifolium</taxon>
    </lineage>
</organism>
<evidence type="ECO:0000256" key="4">
    <source>
        <dbReference type="ARBA" id="ARBA00023134"/>
    </source>
</evidence>
<evidence type="ECO:0000313" key="9">
    <source>
        <dbReference type="Proteomes" id="UP000236291"/>
    </source>
</evidence>
<evidence type="ECO:0000256" key="3">
    <source>
        <dbReference type="ARBA" id="ARBA00022824"/>
    </source>
</evidence>
<protein>
    <submittedName>
        <fullName evidence="8">Protein root hair defective 3</fullName>
    </submittedName>
</protein>
<keyword evidence="5" id="KW-0472">Membrane</keyword>
<evidence type="ECO:0000259" key="7">
    <source>
        <dbReference type="PROSITE" id="PS51715"/>
    </source>
</evidence>
<evidence type="ECO:0000256" key="2">
    <source>
        <dbReference type="ARBA" id="ARBA00022801"/>
    </source>
</evidence>
<dbReference type="ExpressionAtlas" id="A0A2K3JRM7">
    <property type="expression patterns" value="baseline"/>
</dbReference>
<dbReference type="AlphaFoldDB" id="A0A2K3JRM7"/>
<dbReference type="GO" id="GO:0003924">
    <property type="term" value="F:GTPase activity"/>
    <property type="evidence" value="ECO:0007669"/>
    <property type="project" value="TreeGrafter"/>
</dbReference>
<keyword evidence="4" id="KW-0342">GTP-binding</keyword>
<dbReference type="InterPro" id="IPR030386">
    <property type="entry name" value="G_GB1_RHD3_dom"/>
</dbReference>
<reference evidence="8 9" key="1">
    <citation type="journal article" date="2014" name="Am. J. Bot.">
        <title>Genome assembly and annotation for red clover (Trifolium pratense; Fabaceae).</title>
        <authorList>
            <person name="Istvanek J."/>
            <person name="Jaros M."/>
            <person name="Krenek A."/>
            <person name="Repkova J."/>
        </authorList>
    </citation>
    <scope>NUCLEOTIDE SEQUENCE [LARGE SCALE GENOMIC DNA]</scope>
    <source>
        <strain evidence="9">cv. Tatra</strain>
        <tissue evidence="8">Young leaves</tissue>
    </source>
</reference>
<keyword evidence="1" id="KW-0547">Nucleotide-binding</keyword>
<dbReference type="STRING" id="57577.A0A2K3JRM7"/>
<reference evidence="8 9" key="2">
    <citation type="journal article" date="2017" name="Front. Plant Sci.">
        <title>Gene Classification and Mining of Molecular Markers Useful in Red Clover (Trifolium pratense) Breeding.</title>
        <authorList>
            <person name="Istvanek J."/>
            <person name="Dluhosova J."/>
            <person name="Dluhos P."/>
            <person name="Patkova L."/>
            <person name="Nedelnik J."/>
            <person name="Repkova J."/>
        </authorList>
    </citation>
    <scope>NUCLEOTIDE SEQUENCE [LARGE SCALE GENOMIC DNA]</scope>
    <source>
        <strain evidence="9">cv. Tatra</strain>
        <tissue evidence="8">Young leaves</tissue>
    </source>
</reference>
<dbReference type="GO" id="GO:0005525">
    <property type="term" value="F:GTP binding"/>
    <property type="evidence" value="ECO:0007669"/>
    <property type="project" value="UniProtKB-KW"/>
</dbReference>
<proteinExistence type="inferred from homology"/>
<name>A0A2K3JRM7_TRIPR</name>
<dbReference type="Pfam" id="PF05879">
    <property type="entry name" value="RHD3_GTPase"/>
    <property type="match status" value="1"/>
</dbReference>
<evidence type="ECO:0000256" key="6">
    <source>
        <dbReference type="PROSITE-ProRule" id="PRU01052"/>
    </source>
</evidence>
<feature type="domain" description="GB1/RHD3-type G" evidence="7">
    <location>
        <begin position="37"/>
        <end position="123"/>
    </location>
</feature>
<accession>A0A2K3JRM7</accession>
<dbReference type="PROSITE" id="PS51715">
    <property type="entry name" value="G_GB1_RHD3"/>
    <property type="match status" value="1"/>
</dbReference>
<sequence length="123" mass="13252">MGTTVNCRATQLIDGDGGFNVSGLDNFIETSNMASCDLSYAVVAILGPQSGGKSTLMNHLFGTKFKEMDAFRGRSQTTKGIWIAKCTGIEPCTIAMDLEGSDGSERGETYCMNGRIEKSYKLM</sequence>
<dbReference type="Proteomes" id="UP000236291">
    <property type="component" value="Unassembled WGS sequence"/>
</dbReference>
<dbReference type="InterPro" id="IPR008803">
    <property type="entry name" value="RHD3/Sey1"/>
</dbReference>
<evidence type="ECO:0000256" key="1">
    <source>
        <dbReference type="ARBA" id="ARBA00022741"/>
    </source>
</evidence>
<keyword evidence="2" id="KW-0378">Hydrolase</keyword>
<evidence type="ECO:0000313" key="8">
    <source>
        <dbReference type="EMBL" id="PNX56693.1"/>
    </source>
</evidence>
<comment type="similarity">
    <text evidence="6">Belongs to the TRAFAC class dynamin-like GTPase superfamily. GB1/RHD3 GTPase family.</text>
</comment>
<comment type="caution">
    <text evidence="8">The sequence shown here is derived from an EMBL/GenBank/DDBJ whole genome shotgun (WGS) entry which is preliminary data.</text>
</comment>
<dbReference type="Gene3D" id="3.40.50.300">
    <property type="entry name" value="P-loop containing nucleotide triphosphate hydrolases"/>
    <property type="match status" value="1"/>
</dbReference>
<dbReference type="GO" id="GO:0016320">
    <property type="term" value="P:endoplasmic reticulum membrane fusion"/>
    <property type="evidence" value="ECO:0007669"/>
    <property type="project" value="TreeGrafter"/>
</dbReference>